<comment type="caution">
    <text evidence="2">The sequence shown here is derived from an EMBL/GenBank/DDBJ whole genome shotgun (WGS) entry which is preliminary data.</text>
</comment>
<dbReference type="NCBIfam" id="NF008633">
    <property type="entry name" value="PRK11622.1"/>
    <property type="match status" value="1"/>
</dbReference>
<sequence>MQRSMPRALSPLLLPLGLFGLSAQAAPDPHDWAAVLEEARGQEVFWYAWAGEERINDYIQWTAERVEARHGITLTHVKLGDTAEAVSRVLAERQAGNDDAGSVDLIWINGENFATMKANDLLFGPWAEQLPHYPLTAPEDNPAVRYDWTIPVDGLESPWDSSQVVFYYDTALVYDHPDSMPALLDWARANPGEFTYPRVPNFLGNAFITQALLELAGETAPFYAPVEESDFDVLTAPLWEFLDALHPHLWRGGRAFPANSSELRRLMGDGEIGIALSFSTTEASGAIANFELPETVRSYVHADGMLGNLSFLAIPYNASHPAGAMVVADFLLSPEAQARKQDPAVWGSGTVLAMERLDEEARERFASIDLGIATLPPEELGELLGQPHPSWVDALEAAWLERYVGQ</sequence>
<organism evidence="2 3">
    <name type="scientific">Bisbaumannia pacifica</name>
    <dbReference type="NCBI Taxonomy" id="77098"/>
    <lineage>
        <taxon>Bacteria</taxon>
        <taxon>Pseudomonadati</taxon>
        <taxon>Pseudomonadota</taxon>
        <taxon>Gammaproteobacteria</taxon>
        <taxon>Oceanospirillales</taxon>
        <taxon>Halomonadaceae</taxon>
        <taxon>Bisbaumannia</taxon>
    </lineage>
</organism>
<dbReference type="Gene3D" id="3.40.190.10">
    <property type="entry name" value="Periplasmic binding protein-like II"/>
    <property type="match status" value="2"/>
</dbReference>
<feature type="chain" id="PRO_5044752872" evidence="1">
    <location>
        <begin position="26"/>
        <end position="406"/>
    </location>
</feature>
<dbReference type="SUPFAM" id="SSF53850">
    <property type="entry name" value="Periplasmic binding protein-like II"/>
    <property type="match status" value="1"/>
</dbReference>
<dbReference type="AlphaFoldDB" id="A0ABD4L1Z3"/>
<keyword evidence="1" id="KW-0732">Signal</keyword>
<evidence type="ECO:0000313" key="2">
    <source>
        <dbReference type="EMBL" id="MBH8579471.1"/>
    </source>
</evidence>
<dbReference type="PIRSF" id="PIRSF029172">
    <property type="entry name" value="UCP029172_ABC_sbc_YnjB"/>
    <property type="match status" value="1"/>
</dbReference>
<proteinExistence type="predicted"/>
<evidence type="ECO:0000256" key="1">
    <source>
        <dbReference type="SAM" id="SignalP"/>
    </source>
</evidence>
<dbReference type="InterPro" id="IPR006059">
    <property type="entry name" value="SBP"/>
</dbReference>
<dbReference type="Pfam" id="PF13416">
    <property type="entry name" value="SBP_bac_8"/>
    <property type="match status" value="1"/>
</dbReference>
<accession>A0ABD4L1Z3</accession>
<name>A0ABD4L1Z3_9GAMM</name>
<reference evidence="2 3" key="1">
    <citation type="submission" date="2020-12" db="EMBL/GenBank/DDBJ databases">
        <title>Draft genome sequence of Halomonas pacifica strain CARE-V15.</title>
        <authorList>
            <person name="Vignesh N."/>
            <person name="Thabitha A."/>
            <person name="Saravanan R."/>
            <person name="Manigandan V."/>
        </authorList>
    </citation>
    <scope>NUCLEOTIDE SEQUENCE [LARGE SCALE GENOMIC DNA]</scope>
    <source>
        <strain evidence="2 3">CARE-V15</strain>
    </source>
</reference>
<dbReference type="PANTHER" id="PTHR42779:SF1">
    <property type="entry name" value="PROTEIN YNJB"/>
    <property type="match status" value="1"/>
</dbReference>
<dbReference type="EMBL" id="JAEDAF010000003">
    <property type="protein sequence ID" value="MBH8579471.1"/>
    <property type="molecule type" value="Genomic_DNA"/>
</dbReference>
<gene>
    <name evidence="2" type="ORF">I7V36_05110</name>
</gene>
<dbReference type="RefSeq" id="WP_198057209.1">
    <property type="nucleotide sequence ID" value="NZ_JAEDAF010000003.1"/>
</dbReference>
<dbReference type="InterPro" id="IPR027020">
    <property type="entry name" value="YnjB"/>
</dbReference>
<feature type="signal peptide" evidence="1">
    <location>
        <begin position="1"/>
        <end position="25"/>
    </location>
</feature>
<evidence type="ECO:0000313" key="3">
    <source>
        <dbReference type="Proteomes" id="UP000651738"/>
    </source>
</evidence>
<protein>
    <submittedName>
        <fullName evidence="2">ABC transporter substrate-binding protein</fullName>
    </submittedName>
</protein>
<dbReference type="Proteomes" id="UP000651738">
    <property type="component" value="Unassembled WGS sequence"/>
</dbReference>
<dbReference type="PANTHER" id="PTHR42779">
    <property type="entry name" value="PROTEIN YNJB"/>
    <property type="match status" value="1"/>
</dbReference>